<feature type="region of interest" description="Disordered" evidence="1">
    <location>
        <begin position="284"/>
        <end position="381"/>
    </location>
</feature>
<gene>
    <name evidence="2" type="ORF">BGZ97_007730</name>
</gene>
<name>A0A9P6QPT0_9FUNG</name>
<reference evidence="2" key="1">
    <citation type="journal article" date="2020" name="Fungal Divers.">
        <title>Resolving the Mortierellaceae phylogeny through synthesis of multi-gene phylogenetics and phylogenomics.</title>
        <authorList>
            <person name="Vandepol N."/>
            <person name="Liber J."/>
            <person name="Desiro A."/>
            <person name="Na H."/>
            <person name="Kennedy M."/>
            <person name="Barry K."/>
            <person name="Grigoriev I.V."/>
            <person name="Miller A.N."/>
            <person name="O'Donnell K."/>
            <person name="Stajich J.E."/>
            <person name="Bonito G."/>
        </authorList>
    </citation>
    <scope>NUCLEOTIDE SEQUENCE</scope>
    <source>
        <strain evidence="2">NVP60</strain>
    </source>
</reference>
<organism evidence="2 3">
    <name type="scientific">Linnemannia gamsii</name>
    <dbReference type="NCBI Taxonomy" id="64522"/>
    <lineage>
        <taxon>Eukaryota</taxon>
        <taxon>Fungi</taxon>
        <taxon>Fungi incertae sedis</taxon>
        <taxon>Mucoromycota</taxon>
        <taxon>Mortierellomycotina</taxon>
        <taxon>Mortierellomycetes</taxon>
        <taxon>Mortierellales</taxon>
        <taxon>Mortierellaceae</taxon>
        <taxon>Linnemannia</taxon>
    </lineage>
</organism>
<feature type="non-terminal residue" evidence="2">
    <location>
        <position position="1"/>
    </location>
</feature>
<feature type="compositionally biased region" description="Low complexity" evidence="1">
    <location>
        <begin position="342"/>
        <end position="361"/>
    </location>
</feature>
<evidence type="ECO:0000256" key="1">
    <source>
        <dbReference type="SAM" id="MobiDB-lite"/>
    </source>
</evidence>
<dbReference type="EMBL" id="JAAAIN010003458">
    <property type="protein sequence ID" value="KAG0285623.1"/>
    <property type="molecule type" value="Genomic_DNA"/>
</dbReference>
<accession>A0A9P6QPT0</accession>
<evidence type="ECO:0000313" key="2">
    <source>
        <dbReference type="EMBL" id="KAG0285623.1"/>
    </source>
</evidence>
<feature type="region of interest" description="Disordered" evidence="1">
    <location>
        <begin position="211"/>
        <end position="268"/>
    </location>
</feature>
<evidence type="ECO:0000313" key="3">
    <source>
        <dbReference type="Proteomes" id="UP000823405"/>
    </source>
</evidence>
<comment type="caution">
    <text evidence="2">The sequence shown here is derived from an EMBL/GenBank/DDBJ whole genome shotgun (WGS) entry which is preliminary data.</text>
</comment>
<dbReference type="Proteomes" id="UP000823405">
    <property type="component" value="Unassembled WGS sequence"/>
</dbReference>
<feature type="compositionally biased region" description="Low complexity" evidence="1">
    <location>
        <begin position="223"/>
        <end position="243"/>
    </location>
</feature>
<dbReference type="OrthoDB" id="2352441at2759"/>
<feature type="compositionally biased region" description="Polar residues" evidence="1">
    <location>
        <begin position="368"/>
        <end position="381"/>
    </location>
</feature>
<feature type="region of interest" description="Disordered" evidence="1">
    <location>
        <begin position="74"/>
        <end position="179"/>
    </location>
</feature>
<proteinExistence type="predicted"/>
<keyword evidence="3" id="KW-1185">Reference proteome</keyword>
<protein>
    <submittedName>
        <fullName evidence="2">Uncharacterized protein</fullName>
    </submittedName>
</protein>
<feature type="compositionally biased region" description="Polar residues" evidence="1">
    <location>
        <begin position="89"/>
        <end position="111"/>
    </location>
</feature>
<feature type="compositionally biased region" description="Low complexity" evidence="1">
    <location>
        <begin position="309"/>
        <end position="327"/>
    </location>
</feature>
<feature type="region of interest" description="Disordered" evidence="1">
    <location>
        <begin position="480"/>
        <end position="499"/>
    </location>
</feature>
<feature type="compositionally biased region" description="Low complexity" evidence="1">
    <location>
        <begin position="124"/>
        <end position="147"/>
    </location>
</feature>
<sequence length="531" mass="60381">SPPSQEAKLKHILGYVELQRELIALEEVLYHSVTDKGHWHNNIELHSSQVAPHNKNTQYPDDEAIDQFDLLHSQSQPQQQPALVHRRSVTGSYHQRKNSSPTPNPYTQQRRTPAPLPSPALYIQQQHLQQQQQLHQSRPVQQQQTTVGTPAQRNLDSVPDGLDPSMALPRALPRSKMTHHDQTLYRDSFYSGIGQENDWQQLEELDPDSLAGIHLYGDTSNLQPHTPQHHQQQQSSPTAASSPVNKYPTYEHTPALAPRNSDWQHERHLQQLQQQAILRQLQYPDDDDDDDEAKVQMATRHHRRQYSIAQAQQLQFEQQQRQQRQLASPPPTFIEKDKKAGRFSSRFSFLTRRRQQPQQQPQHHRSDSMPTTSNEAWLNDSLNKSSGLSRLNSIGHRRRSGNLLVVTTAGAGGAGSPLLPLSGPGATTPVDEEQEQFREEGYPANKNKSRVKQMFKDVFGISRKKAQSPDLAFRDISLPSTHIRSPSTPADHHQQLYGHPQHLDSSINGQYHYSTLVAQRKGLITPVSRQA</sequence>
<dbReference type="AlphaFoldDB" id="A0A9P6QPT0"/>